<evidence type="ECO:0000313" key="3">
    <source>
        <dbReference type="EMBL" id="KIV87940.1"/>
    </source>
</evidence>
<dbReference type="EMBL" id="KN847528">
    <property type="protein sequence ID" value="KIV87940.1"/>
    <property type="molecule type" value="Genomic_DNA"/>
</dbReference>
<dbReference type="OrthoDB" id="434647at2759"/>
<accession>A0A0D1WGQ1</accession>
<feature type="transmembrane region" description="Helical" evidence="1">
    <location>
        <begin position="6"/>
        <end position="26"/>
    </location>
</feature>
<keyword evidence="1" id="KW-0812">Transmembrane</keyword>
<feature type="region of interest" description="Disordered" evidence="2">
    <location>
        <begin position="252"/>
        <end position="364"/>
    </location>
</feature>
<feature type="transmembrane region" description="Helical" evidence="1">
    <location>
        <begin position="38"/>
        <end position="60"/>
    </location>
</feature>
<evidence type="ECO:0000256" key="2">
    <source>
        <dbReference type="SAM" id="MobiDB-lite"/>
    </source>
</evidence>
<evidence type="ECO:0000256" key="1">
    <source>
        <dbReference type="RuleBase" id="RU362006"/>
    </source>
</evidence>
<keyword evidence="1" id="KW-0472">Membrane</keyword>
<dbReference type="GeneID" id="27327064"/>
<comment type="similarity">
    <text evidence="1">Belongs to the DP1 family.</text>
</comment>
<dbReference type="InterPro" id="IPR004345">
    <property type="entry name" value="TB2_DP1_HVA22"/>
</dbReference>
<keyword evidence="4" id="KW-1185">Reference proteome</keyword>
<dbReference type="VEuPathDB" id="FungiDB:PV10_09219"/>
<dbReference type="Pfam" id="PF03134">
    <property type="entry name" value="TB2_DP1_HVA22"/>
    <property type="match status" value="1"/>
</dbReference>
<dbReference type="AlphaFoldDB" id="A0A0D1WGQ1"/>
<dbReference type="Proteomes" id="UP000054302">
    <property type="component" value="Unassembled WGS sequence"/>
</dbReference>
<dbReference type="HOGENOM" id="CLU_048918_0_0_1"/>
<dbReference type="PANTHER" id="PTHR12300">
    <property type="entry name" value="HVA22-LIKE PROTEINS"/>
    <property type="match status" value="1"/>
</dbReference>
<keyword evidence="1" id="KW-1133">Transmembrane helix</keyword>
<feature type="compositionally biased region" description="Polar residues" evidence="2">
    <location>
        <begin position="213"/>
        <end position="231"/>
    </location>
</feature>
<dbReference type="RefSeq" id="XP_016219514.1">
    <property type="nucleotide sequence ID" value="XM_016374348.1"/>
</dbReference>
<feature type="compositionally biased region" description="Low complexity" evidence="2">
    <location>
        <begin position="255"/>
        <end position="267"/>
    </location>
</feature>
<feature type="compositionally biased region" description="Polar residues" evidence="2">
    <location>
        <begin position="311"/>
        <end position="320"/>
    </location>
</feature>
<feature type="region of interest" description="Disordered" evidence="2">
    <location>
        <begin position="213"/>
        <end position="232"/>
    </location>
</feature>
<name>A0A0D1WGQ1_EXOME</name>
<proteinExistence type="inferred from homology"/>
<dbReference type="OMA" id="WMPWGWG"/>
<sequence>MFGIVADLIASVTTILLPAYLSYKALRTNDPAQIHPWLIYFTILTLTLFAESWTIFILGWVPFYSWFRLMFMLYLVLPQTQGAKILYLDYLEPYIVAHETRIDQFIGDVHHRLQQVGLGYVNILVEWLRERVLGQKNPQPQQPQDASYTSYASDLLSRFAIPGARSNAPMLPGKPSAGVYGLVSGLAGAAFASQSGSTSRSLATEAGNIPNSLVSEIPGGSNQEKSSYIQSQRERLSSLLRALDTEQQNLDLAYGSSGQRSASSGSGLQTKSRSEQSFENVDYDDATHTPGTGTSSYGSTPPKAVTERRSPSGNWISSGVSGWLGGSDGNQDPRDRGSKGWQMARDMTEDIAKGMSSGIDNNRR</sequence>
<dbReference type="GO" id="GO:0016020">
    <property type="term" value="C:membrane"/>
    <property type="evidence" value="ECO:0007669"/>
    <property type="project" value="UniProtKB-SubCell"/>
</dbReference>
<protein>
    <recommendedName>
        <fullName evidence="1">Protein YOP1</fullName>
    </recommendedName>
</protein>
<comment type="caution">
    <text evidence="1">Lacks conserved residue(s) required for the propagation of feature annotation.</text>
</comment>
<evidence type="ECO:0000313" key="4">
    <source>
        <dbReference type="Proteomes" id="UP000054302"/>
    </source>
</evidence>
<feature type="compositionally biased region" description="Polar residues" evidence="2">
    <location>
        <begin position="268"/>
        <end position="279"/>
    </location>
</feature>
<organism evidence="3 4">
    <name type="scientific">Exophiala mesophila</name>
    <name type="common">Black yeast-like fungus</name>
    <dbReference type="NCBI Taxonomy" id="212818"/>
    <lineage>
        <taxon>Eukaryota</taxon>
        <taxon>Fungi</taxon>
        <taxon>Dikarya</taxon>
        <taxon>Ascomycota</taxon>
        <taxon>Pezizomycotina</taxon>
        <taxon>Eurotiomycetes</taxon>
        <taxon>Chaetothyriomycetidae</taxon>
        <taxon>Chaetothyriales</taxon>
        <taxon>Herpotrichiellaceae</taxon>
        <taxon>Exophiala</taxon>
    </lineage>
</organism>
<dbReference type="PANTHER" id="PTHR12300:SF177">
    <property type="entry name" value="PROTEIN YOP1"/>
    <property type="match status" value="1"/>
</dbReference>
<comment type="subcellular location">
    <subcellularLocation>
        <location evidence="1">Membrane</location>
        <topology evidence="1">Multi-pass membrane protein</topology>
    </subcellularLocation>
</comment>
<reference evidence="3 4" key="1">
    <citation type="submission" date="2015-01" db="EMBL/GenBank/DDBJ databases">
        <title>The Genome Sequence of Exophiala mesophila CBS40295.</title>
        <authorList>
            <consortium name="The Broad Institute Genomics Platform"/>
            <person name="Cuomo C."/>
            <person name="de Hoog S."/>
            <person name="Gorbushina A."/>
            <person name="Stielow B."/>
            <person name="Teixiera M."/>
            <person name="Abouelleil A."/>
            <person name="Chapman S.B."/>
            <person name="Priest M."/>
            <person name="Young S.K."/>
            <person name="Wortman J."/>
            <person name="Nusbaum C."/>
            <person name="Birren B."/>
        </authorList>
    </citation>
    <scope>NUCLEOTIDE SEQUENCE [LARGE SCALE GENOMIC DNA]</scope>
    <source>
        <strain evidence="3 4">CBS 40295</strain>
    </source>
</reference>
<feature type="compositionally biased region" description="Low complexity" evidence="2">
    <location>
        <begin position="288"/>
        <end position="302"/>
    </location>
</feature>
<dbReference type="STRING" id="212818.A0A0D1WGQ1"/>
<gene>
    <name evidence="3" type="ORF">PV10_09219</name>
</gene>